<comment type="caution">
    <text evidence="2">The sequence shown here is derived from an EMBL/GenBank/DDBJ whole genome shotgun (WGS) entry which is preliminary data.</text>
</comment>
<dbReference type="EMBL" id="JBEWCH010000001">
    <property type="protein sequence ID" value="MET1472776.1"/>
    <property type="molecule type" value="Genomic_DNA"/>
</dbReference>
<sequence length="79" mass="9230">MREIAGFTRPERHSTMLPERLSPAPTRGRRDAARSPIAAAALEKDGSFDRFRFLFITGDFPRLRYRDLYFLALMHVNFQ</sequence>
<accession>A0ABV2C0Y8</accession>
<gene>
    <name evidence="2" type="ORF">ABXL37_00835</name>
</gene>
<evidence type="ECO:0000256" key="1">
    <source>
        <dbReference type="SAM" id="MobiDB-lite"/>
    </source>
</evidence>
<protein>
    <submittedName>
        <fullName evidence="2">Uncharacterized protein</fullName>
    </submittedName>
</protein>
<keyword evidence="3" id="KW-1185">Reference proteome</keyword>
<organism evidence="2 3">
    <name type="scientific">Burkholderia sola</name>
    <dbReference type="NCBI Taxonomy" id="2843302"/>
    <lineage>
        <taxon>Bacteria</taxon>
        <taxon>Pseudomonadati</taxon>
        <taxon>Pseudomonadota</taxon>
        <taxon>Betaproteobacteria</taxon>
        <taxon>Burkholderiales</taxon>
        <taxon>Burkholderiaceae</taxon>
        <taxon>Burkholderia</taxon>
        <taxon>Burkholderia cepacia complex</taxon>
    </lineage>
</organism>
<dbReference type="RefSeq" id="WP_124637467.1">
    <property type="nucleotide sequence ID" value="NZ_FR989673.1"/>
</dbReference>
<name>A0ABV2C0Y8_9BURK</name>
<reference evidence="2 3" key="1">
    <citation type="submission" date="2024-06" db="EMBL/GenBank/DDBJ databases">
        <title>Burkholderia sola in Mexico.</title>
        <authorList>
            <person name="Estrada P."/>
        </authorList>
    </citation>
    <scope>NUCLEOTIDE SEQUENCE [LARGE SCALE GENOMIC DNA]</scope>
    <source>
        <strain evidence="2 3">CpTa8-5</strain>
    </source>
</reference>
<evidence type="ECO:0000313" key="3">
    <source>
        <dbReference type="Proteomes" id="UP001548587"/>
    </source>
</evidence>
<evidence type="ECO:0000313" key="2">
    <source>
        <dbReference type="EMBL" id="MET1472776.1"/>
    </source>
</evidence>
<proteinExistence type="predicted"/>
<feature type="region of interest" description="Disordered" evidence="1">
    <location>
        <begin position="1"/>
        <end position="33"/>
    </location>
</feature>
<feature type="compositionally biased region" description="Basic and acidic residues" evidence="1">
    <location>
        <begin position="1"/>
        <end position="14"/>
    </location>
</feature>
<dbReference type="Proteomes" id="UP001548587">
    <property type="component" value="Unassembled WGS sequence"/>
</dbReference>